<dbReference type="SMART" id="SM01260">
    <property type="entry name" value="LANC_like"/>
    <property type="match status" value="1"/>
</dbReference>
<organism evidence="2 3">
    <name type="scientific">Sorangium cellulosum</name>
    <name type="common">Polyangium cellulosum</name>
    <dbReference type="NCBI Taxonomy" id="56"/>
    <lineage>
        <taxon>Bacteria</taxon>
        <taxon>Pseudomonadati</taxon>
        <taxon>Myxococcota</taxon>
        <taxon>Polyangia</taxon>
        <taxon>Polyangiales</taxon>
        <taxon>Polyangiaceae</taxon>
        <taxon>Sorangium</taxon>
    </lineage>
</organism>
<evidence type="ECO:0000313" key="2">
    <source>
        <dbReference type="EMBL" id="AUX43491.1"/>
    </source>
</evidence>
<evidence type="ECO:0000313" key="3">
    <source>
        <dbReference type="Proteomes" id="UP000238348"/>
    </source>
</evidence>
<dbReference type="InterPro" id="IPR007822">
    <property type="entry name" value="LANC-like"/>
</dbReference>
<dbReference type="SUPFAM" id="SSF158745">
    <property type="entry name" value="LanC-like"/>
    <property type="match status" value="1"/>
</dbReference>
<gene>
    <name evidence="2" type="ORF">SOCE26_049400</name>
</gene>
<dbReference type="GO" id="GO:0005886">
    <property type="term" value="C:plasma membrane"/>
    <property type="evidence" value="ECO:0007669"/>
    <property type="project" value="TreeGrafter"/>
</dbReference>
<dbReference type="OrthoDB" id="1492512at2"/>
<name>A0A2L0EW09_SORCE</name>
<evidence type="ECO:0008006" key="4">
    <source>
        <dbReference type="Google" id="ProtNLM"/>
    </source>
</evidence>
<dbReference type="EMBL" id="CP012673">
    <property type="protein sequence ID" value="AUX43491.1"/>
    <property type="molecule type" value="Genomic_DNA"/>
</dbReference>
<sequence length="469" mass="50844">MNPRRGPCFHLQEARLRSDERTEDIQVLFYYHGAFRAERRTDTCGEPLAPRRTAGGHRIPDERPPGPASPLRQDDARCAAPPGSAEKTAQEKPAPARRSNEDLRKVVAAIGSHLVAQIQSGDDPLDLPTDYRRYTTSPLSVAHGASGIALFLKRTRGEVPGVFLDALAWKASRSGDERHAPGLYMGSSGIAWTLLELGLRREAEALMDSAARSPILFEIADMFHGAAGWGLANLFFFTQLGDERYLRNAVDAFDQIQPRLQRGRGGGFHEDTAAAYHGLAHGPAGVGYFLLRLYRVTGHAEHLEVARALLDHDLASPGGEAHASVARRRSAADERAPCTSWRSGSAGVGAVALRFHAALGEERYLEAARKIARQIERGIPSSPANFSGMAGIGNFLVDLHRRTGEEGYMEEARGLADRVMRFALKRPPGLAFPGEDLARVSADYGAGSAGTGMFIHRVIAGGGLPYFDL</sequence>
<dbReference type="Proteomes" id="UP000238348">
    <property type="component" value="Chromosome"/>
</dbReference>
<accession>A0A2L0EW09</accession>
<dbReference type="PANTHER" id="PTHR12736">
    <property type="entry name" value="LANC-LIKE PROTEIN"/>
    <property type="match status" value="1"/>
</dbReference>
<dbReference type="InterPro" id="IPR058053">
    <property type="entry name" value="RamC_C"/>
</dbReference>
<proteinExistence type="predicted"/>
<dbReference type="Gene3D" id="1.50.10.20">
    <property type="match status" value="1"/>
</dbReference>
<dbReference type="AlphaFoldDB" id="A0A2L0EW09"/>
<feature type="region of interest" description="Disordered" evidence="1">
    <location>
        <begin position="42"/>
        <end position="100"/>
    </location>
</feature>
<reference evidence="2 3" key="1">
    <citation type="submission" date="2015-09" db="EMBL/GenBank/DDBJ databases">
        <title>Sorangium comparison.</title>
        <authorList>
            <person name="Zaburannyi N."/>
            <person name="Bunk B."/>
            <person name="Overmann J."/>
            <person name="Mueller R."/>
        </authorList>
    </citation>
    <scope>NUCLEOTIDE SEQUENCE [LARGE SCALE GENOMIC DNA]</scope>
    <source>
        <strain evidence="2 3">So ce26</strain>
    </source>
</reference>
<protein>
    <recommendedName>
        <fullName evidence="4">Lanthionine synthetase C-like protein</fullName>
    </recommendedName>
</protein>
<dbReference type="PANTHER" id="PTHR12736:SF7">
    <property type="entry name" value="LANC-LIKE PROTEIN 3"/>
    <property type="match status" value="1"/>
</dbReference>
<dbReference type="RefSeq" id="WP_159397242.1">
    <property type="nucleotide sequence ID" value="NZ_CP012673.1"/>
</dbReference>
<dbReference type="GO" id="GO:0031179">
    <property type="term" value="P:peptide modification"/>
    <property type="evidence" value="ECO:0007669"/>
    <property type="project" value="InterPro"/>
</dbReference>
<evidence type="ECO:0000256" key="1">
    <source>
        <dbReference type="SAM" id="MobiDB-lite"/>
    </source>
</evidence>
<dbReference type="CDD" id="cd04791">
    <property type="entry name" value="LanC_SerThrkinase"/>
    <property type="match status" value="1"/>
</dbReference>
<dbReference type="PRINTS" id="PR01950">
    <property type="entry name" value="LANCSUPER"/>
</dbReference>
<dbReference type="Pfam" id="PF05147">
    <property type="entry name" value="LANC_like"/>
    <property type="match status" value="1"/>
</dbReference>